<evidence type="ECO:0000313" key="3">
    <source>
        <dbReference type="EMBL" id="KAK2181842.1"/>
    </source>
</evidence>
<protein>
    <recommendedName>
        <fullName evidence="2">GP-PDE domain-containing protein</fullName>
    </recommendedName>
</protein>
<feature type="domain" description="GP-PDE" evidence="2">
    <location>
        <begin position="64"/>
        <end position="310"/>
    </location>
</feature>
<dbReference type="InterPro" id="IPR017946">
    <property type="entry name" value="PLC-like_Pdiesterase_TIM-brl"/>
</dbReference>
<dbReference type="PANTHER" id="PTHR46320:SF1">
    <property type="entry name" value="GLYCEROPHOSPHODIESTER PHOSPHODIESTERASE 1"/>
    <property type="match status" value="1"/>
</dbReference>
<dbReference type="GO" id="GO:0008889">
    <property type="term" value="F:glycerophosphodiester phosphodiesterase activity"/>
    <property type="evidence" value="ECO:0007669"/>
    <property type="project" value="TreeGrafter"/>
</dbReference>
<dbReference type="GO" id="GO:0006580">
    <property type="term" value="P:ethanolamine metabolic process"/>
    <property type="evidence" value="ECO:0007669"/>
    <property type="project" value="TreeGrafter"/>
</dbReference>
<keyword evidence="1" id="KW-0812">Transmembrane</keyword>
<evidence type="ECO:0000259" key="2">
    <source>
        <dbReference type="PROSITE" id="PS51704"/>
    </source>
</evidence>
<comment type="caution">
    <text evidence="3">The sequence shown here is derived from an EMBL/GenBank/DDBJ whole genome shotgun (WGS) entry which is preliminary data.</text>
</comment>
<dbReference type="PROSITE" id="PS51704">
    <property type="entry name" value="GP_PDE"/>
    <property type="match status" value="1"/>
</dbReference>
<feature type="transmembrane region" description="Helical" evidence="1">
    <location>
        <begin position="12"/>
        <end position="43"/>
    </location>
</feature>
<dbReference type="InterPro" id="IPR030395">
    <property type="entry name" value="GP_PDE_dom"/>
</dbReference>
<organism evidence="3 4">
    <name type="scientific">Ridgeia piscesae</name>
    <name type="common">Tubeworm</name>
    <dbReference type="NCBI Taxonomy" id="27915"/>
    <lineage>
        <taxon>Eukaryota</taxon>
        <taxon>Metazoa</taxon>
        <taxon>Spiralia</taxon>
        <taxon>Lophotrochozoa</taxon>
        <taxon>Annelida</taxon>
        <taxon>Polychaeta</taxon>
        <taxon>Sedentaria</taxon>
        <taxon>Canalipalpata</taxon>
        <taxon>Sabellida</taxon>
        <taxon>Siboglinidae</taxon>
        <taxon>Ridgeia</taxon>
    </lineage>
</organism>
<keyword evidence="1" id="KW-0472">Membrane</keyword>
<dbReference type="Proteomes" id="UP001209878">
    <property type="component" value="Unassembled WGS sequence"/>
</dbReference>
<evidence type="ECO:0000313" key="4">
    <source>
        <dbReference type="Proteomes" id="UP001209878"/>
    </source>
</evidence>
<dbReference type="GO" id="GO:0005886">
    <property type="term" value="C:plasma membrane"/>
    <property type="evidence" value="ECO:0007669"/>
    <property type="project" value="TreeGrafter"/>
</dbReference>
<dbReference type="Gene3D" id="3.20.20.190">
    <property type="entry name" value="Phosphatidylinositol (PI) phosphodiesterase"/>
    <property type="match status" value="1"/>
</dbReference>
<accession>A0AAD9L251</accession>
<keyword evidence="4" id="KW-1185">Reference proteome</keyword>
<sequence>MINMVTKVLPHTIYVCLLLSAVLQSLTYGFIATATLVAVLLLVKVRQPESTSNAVEEILPTNKITVIAHRGCGHDAPENTLAAFREAKNNGADGVEFDVDFTRDGIAIVIHDHTANRTTNGSGKISRMTLAEVRKLNASAKHVHKDQFPNEKIPTLEEAVVLCLELQLKMFIDIKDSSNIQKTIEILRFLFASHPQMYTNAVVCSFHPQVIYAVKQFNPKIVTGLTHRPWVLSRKVDGTEFEGPWHKRLLYPILDVLLEWSHTAWLWYFCGNNVHLMFHGIASSRNIAFYRDRGIAVIVWTANDAHQQEYLRHTLNVSYMTDTMHPAGCRPQTN</sequence>
<dbReference type="Pfam" id="PF03009">
    <property type="entry name" value="GDPD"/>
    <property type="match status" value="1"/>
</dbReference>
<dbReference type="AlphaFoldDB" id="A0AAD9L251"/>
<dbReference type="GO" id="GO:0070291">
    <property type="term" value="P:N-acylethanolamine metabolic process"/>
    <property type="evidence" value="ECO:0007669"/>
    <property type="project" value="TreeGrafter"/>
</dbReference>
<keyword evidence="1" id="KW-1133">Transmembrane helix</keyword>
<dbReference type="SUPFAM" id="SSF51695">
    <property type="entry name" value="PLC-like phosphodiesterases"/>
    <property type="match status" value="1"/>
</dbReference>
<dbReference type="PANTHER" id="PTHR46320">
    <property type="entry name" value="GLYCEROPHOSPHODIESTER PHOSPHODIESTERASE 1"/>
    <property type="match status" value="1"/>
</dbReference>
<dbReference type="GO" id="GO:0006644">
    <property type="term" value="P:phospholipid metabolic process"/>
    <property type="evidence" value="ECO:0007669"/>
    <property type="project" value="TreeGrafter"/>
</dbReference>
<dbReference type="CDD" id="cd08573">
    <property type="entry name" value="GDPD_GDE1"/>
    <property type="match status" value="1"/>
</dbReference>
<name>A0AAD9L251_RIDPI</name>
<dbReference type="EMBL" id="JAODUO010000377">
    <property type="protein sequence ID" value="KAK2181842.1"/>
    <property type="molecule type" value="Genomic_DNA"/>
</dbReference>
<proteinExistence type="predicted"/>
<gene>
    <name evidence="3" type="ORF">NP493_377g00044</name>
</gene>
<evidence type="ECO:0000256" key="1">
    <source>
        <dbReference type="SAM" id="Phobius"/>
    </source>
</evidence>
<reference evidence="3" key="1">
    <citation type="journal article" date="2023" name="Mol. Biol. Evol.">
        <title>Third-Generation Sequencing Reveals the Adaptive Role of the Epigenome in Three Deep-Sea Polychaetes.</title>
        <authorList>
            <person name="Perez M."/>
            <person name="Aroh O."/>
            <person name="Sun Y."/>
            <person name="Lan Y."/>
            <person name="Juniper S.K."/>
            <person name="Young C.R."/>
            <person name="Angers B."/>
            <person name="Qian P.Y."/>
        </authorList>
    </citation>
    <scope>NUCLEOTIDE SEQUENCE</scope>
    <source>
        <strain evidence="3">R07B-5</strain>
    </source>
</reference>